<organism evidence="9 10">
    <name type="scientific">Anopheles farauti</name>
    <dbReference type="NCBI Taxonomy" id="69004"/>
    <lineage>
        <taxon>Eukaryota</taxon>
        <taxon>Metazoa</taxon>
        <taxon>Ecdysozoa</taxon>
        <taxon>Arthropoda</taxon>
        <taxon>Hexapoda</taxon>
        <taxon>Insecta</taxon>
        <taxon>Pterygota</taxon>
        <taxon>Neoptera</taxon>
        <taxon>Endopterygota</taxon>
        <taxon>Diptera</taxon>
        <taxon>Nematocera</taxon>
        <taxon>Culicoidea</taxon>
        <taxon>Culicidae</taxon>
        <taxon>Anophelinae</taxon>
        <taxon>Anopheles</taxon>
    </lineage>
</organism>
<keyword evidence="4" id="KW-0833">Ubl conjugation pathway</keyword>
<evidence type="ECO:0000256" key="2">
    <source>
        <dbReference type="ARBA" id="ARBA00022737"/>
    </source>
</evidence>
<dbReference type="PANTHER" id="PTHR12558">
    <property type="entry name" value="CELL DIVISION CYCLE 16,23,27"/>
    <property type="match status" value="1"/>
</dbReference>
<feature type="repeat" description="TPR" evidence="7">
    <location>
        <begin position="649"/>
        <end position="682"/>
    </location>
</feature>
<dbReference type="SMART" id="SM00028">
    <property type="entry name" value="TPR"/>
    <property type="match status" value="8"/>
</dbReference>
<dbReference type="GO" id="GO:0005737">
    <property type="term" value="C:cytoplasm"/>
    <property type="evidence" value="ECO:0007669"/>
    <property type="project" value="TreeGrafter"/>
</dbReference>
<evidence type="ECO:0000256" key="4">
    <source>
        <dbReference type="ARBA" id="ARBA00022786"/>
    </source>
</evidence>
<keyword evidence="2" id="KW-0677">Repeat</keyword>
<sequence length="787" mass="89754">MGTLLQKTFLFQKNLIIFLIFTKKQLFKTVIMDQELIDLEGYRKTVKNFIDLRRYQTAIFWAEKVTVLSNGDPRDVYMEAQCMFLLREYHRAAHTIRSRSLEKKNLLCHYLAAECLNEAKEYQAALDILNSVDCETLAYAHSGSYTSDLKDESTADESYDGSVCEEPYKSDIIASVYFLKGKILEAMDNRTLAMDCYVQALHKSVYCSEALDALVQHDMLMAWEEKELMQHIPMAQQCSESERKIMKCLYESKLKKYYESIALQPHLDDPPVASMNTSLWHELKEKMKNCKNNETNKSAVAKCFTPAPRTKIKRDLIMSPATKILEDLKNNPSYLIHTSLTRASLLGSSLTGGSTMLSGGGTNTSRQETPFRIHRPKTTVPSASSVPYDQCMSRLETSIDLMIARAETYFYNCDYRRCIKLLDEILKHDPYHKKSLTVQIGCLMEMKDSNRLFYVAHKLVDFYPDDAISWYAVGCYYDLIGKSDPARRYLSKATSLDRLYGPAWLAYGHSFAKENEHDQAMAAYFKATQLMRGCHLPLLYIGVECGLTKNHAMAEKFFYQAMSIAPLDVFVLHELGVIKYECEQYDCAEEVFRSTLEMVRSMAKQNNEQLTARWEPLLNNLGHCCRKNKKYEEALEFHRWALSLKPLSAATYTAIGFVQALMGQLNAAVDSFHKSLSLKRDDVFTTTILKYVIEDLTEEQSLPFYTTEEDAEKDVEAKESSEAEIAELERKLLGNLEKSSATEGVGGGEDGASVSRSALRMQLNFDEWYSKTSPMSDTSADDMSIDI</sequence>
<evidence type="ECO:0000256" key="3">
    <source>
        <dbReference type="ARBA" id="ARBA00022776"/>
    </source>
</evidence>
<evidence type="ECO:0000256" key="6">
    <source>
        <dbReference type="ARBA" id="ARBA00023306"/>
    </source>
</evidence>
<keyword evidence="6" id="KW-0131">Cell cycle</keyword>
<evidence type="ECO:0000256" key="7">
    <source>
        <dbReference type="PROSITE-ProRule" id="PRU00339"/>
    </source>
</evidence>
<evidence type="ECO:0000256" key="8">
    <source>
        <dbReference type="SAM" id="Coils"/>
    </source>
</evidence>
<keyword evidence="10" id="KW-1185">Reference proteome</keyword>
<reference evidence="9" key="2">
    <citation type="submission" date="2020-05" db="UniProtKB">
        <authorList>
            <consortium name="EnsemblMetazoa"/>
        </authorList>
    </citation>
    <scope>IDENTIFICATION</scope>
    <source>
        <strain evidence="9">FAR1</strain>
    </source>
</reference>
<feature type="repeat" description="TPR" evidence="7">
    <location>
        <begin position="615"/>
        <end position="648"/>
    </location>
</feature>
<evidence type="ECO:0000256" key="1">
    <source>
        <dbReference type="ARBA" id="ARBA00022618"/>
    </source>
</evidence>
<dbReference type="EnsemblMetazoa" id="AFAF011983-RA">
    <property type="protein sequence ID" value="AFAF011983-PA"/>
    <property type="gene ID" value="AFAF011983"/>
</dbReference>
<dbReference type="GO" id="GO:0016567">
    <property type="term" value="P:protein ubiquitination"/>
    <property type="evidence" value="ECO:0007669"/>
    <property type="project" value="TreeGrafter"/>
</dbReference>
<reference evidence="10" key="1">
    <citation type="submission" date="2014-01" db="EMBL/GenBank/DDBJ databases">
        <title>The Genome Sequence of Anopheles farauti FAR1 (V2).</title>
        <authorList>
            <consortium name="The Broad Institute Genomics Platform"/>
            <person name="Neafsey D.E."/>
            <person name="Besansky N."/>
            <person name="Howell P."/>
            <person name="Walton C."/>
            <person name="Young S.K."/>
            <person name="Zeng Q."/>
            <person name="Gargeya S."/>
            <person name="Fitzgerald M."/>
            <person name="Haas B."/>
            <person name="Abouelleil A."/>
            <person name="Allen A.W."/>
            <person name="Alvarado L."/>
            <person name="Arachchi H.M."/>
            <person name="Berlin A.M."/>
            <person name="Chapman S.B."/>
            <person name="Gainer-Dewar J."/>
            <person name="Goldberg J."/>
            <person name="Griggs A."/>
            <person name="Gujja S."/>
            <person name="Hansen M."/>
            <person name="Howarth C."/>
            <person name="Imamovic A."/>
            <person name="Ireland A."/>
            <person name="Larimer J."/>
            <person name="McCowan C."/>
            <person name="Murphy C."/>
            <person name="Pearson M."/>
            <person name="Poon T.W."/>
            <person name="Priest M."/>
            <person name="Roberts A."/>
            <person name="Saif S."/>
            <person name="Shea T."/>
            <person name="Sisk P."/>
            <person name="Sykes S."/>
            <person name="Wortman J."/>
            <person name="Nusbaum C."/>
            <person name="Birren B."/>
        </authorList>
    </citation>
    <scope>NUCLEOTIDE SEQUENCE [LARGE SCALE GENOMIC DNA]</scope>
    <source>
        <strain evidence="10">FAR1</strain>
    </source>
</reference>
<dbReference type="GO" id="GO:0031145">
    <property type="term" value="P:anaphase-promoting complex-dependent catabolic process"/>
    <property type="evidence" value="ECO:0007669"/>
    <property type="project" value="TreeGrafter"/>
</dbReference>
<dbReference type="GO" id="GO:0051301">
    <property type="term" value="P:cell division"/>
    <property type="evidence" value="ECO:0007669"/>
    <property type="project" value="UniProtKB-KW"/>
</dbReference>
<dbReference type="Gene3D" id="1.25.40.10">
    <property type="entry name" value="Tetratricopeptide repeat domain"/>
    <property type="match status" value="2"/>
</dbReference>
<dbReference type="Pfam" id="PF00515">
    <property type="entry name" value="TPR_1"/>
    <property type="match status" value="1"/>
</dbReference>
<dbReference type="GO" id="GO:0005680">
    <property type="term" value="C:anaphase-promoting complex"/>
    <property type="evidence" value="ECO:0007669"/>
    <property type="project" value="TreeGrafter"/>
</dbReference>
<evidence type="ECO:0000256" key="5">
    <source>
        <dbReference type="ARBA" id="ARBA00022803"/>
    </source>
</evidence>
<accession>A0A182QKB8</accession>
<dbReference type="AlphaFoldDB" id="A0A182QKB8"/>
<dbReference type="SUPFAM" id="SSF48452">
    <property type="entry name" value="TPR-like"/>
    <property type="match status" value="2"/>
</dbReference>
<evidence type="ECO:0008006" key="11">
    <source>
        <dbReference type="Google" id="ProtNLM"/>
    </source>
</evidence>
<dbReference type="Pfam" id="PF13181">
    <property type="entry name" value="TPR_8"/>
    <property type="match status" value="1"/>
</dbReference>
<dbReference type="InterPro" id="IPR019734">
    <property type="entry name" value="TPR_rpt"/>
</dbReference>
<keyword evidence="8" id="KW-0175">Coiled coil</keyword>
<dbReference type="InterPro" id="IPR011990">
    <property type="entry name" value="TPR-like_helical_dom_sf"/>
</dbReference>
<evidence type="ECO:0000313" key="10">
    <source>
        <dbReference type="Proteomes" id="UP000075886"/>
    </source>
</evidence>
<keyword evidence="3" id="KW-0498">Mitosis</keyword>
<keyword evidence="5 7" id="KW-0802">TPR repeat</keyword>
<keyword evidence="1" id="KW-0132">Cell division</keyword>
<name>A0A182QKB8_9DIPT</name>
<dbReference type="VEuPathDB" id="VectorBase:AFAF011983"/>
<dbReference type="Proteomes" id="UP000075886">
    <property type="component" value="Unassembled WGS sequence"/>
</dbReference>
<protein>
    <recommendedName>
        <fullName evidence="11">Cdc23 domain-containing protein</fullName>
    </recommendedName>
</protein>
<evidence type="ECO:0000313" key="9">
    <source>
        <dbReference type="EnsemblMetazoa" id="AFAF011983-PA"/>
    </source>
</evidence>
<dbReference type="GO" id="GO:0045842">
    <property type="term" value="P:positive regulation of mitotic metaphase/anaphase transition"/>
    <property type="evidence" value="ECO:0007669"/>
    <property type="project" value="TreeGrafter"/>
</dbReference>
<dbReference type="EMBL" id="AXCN02002212">
    <property type="status" value="NOT_ANNOTATED_CDS"/>
    <property type="molecule type" value="Genomic_DNA"/>
</dbReference>
<dbReference type="PROSITE" id="PS50005">
    <property type="entry name" value="TPR"/>
    <property type="match status" value="2"/>
</dbReference>
<feature type="coiled-coil region" evidence="8">
    <location>
        <begin position="711"/>
        <end position="738"/>
    </location>
</feature>
<dbReference type="STRING" id="69004.A0A182QKB8"/>
<dbReference type="Pfam" id="PF12895">
    <property type="entry name" value="ANAPC3"/>
    <property type="match status" value="1"/>
</dbReference>
<proteinExistence type="predicted"/>
<dbReference type="PANTHER" id="PTHR12558:SF9">
    <property type="entry name" value="CELL DIVISION CYCLE PROTEIN 16 HOMOLOG"/>
    <property type="match status" value="1"/>
</dbReference>